<name>A0ACB8QWX4_9AGAM</name>
<dbReference type="EMBL" id="MU273473">
    <property type="protein sequence ID" value="KAI0036310.1"/>
    <property type="molecule type" value="Genomic_DNA"/>
</dbReference>
<evidence type="ECO:0000313" key="2">
    <source>
        <dbReference type="Proteomes" id="UP000814128"/>
    </source>
</evidence>
<sequence length="331" mass="35757">MFLSAFSPPPVHAAIESEPSAAVDGYTLGPVIGTGGFSTVHRATSPSGDVVAVKIIRHQDIPNEIARQRLANEAAVWATLSHEHILPLFRATHTPFSDYLFMPLCPAGTLLDILQRDGRPGLPHDDAGTMFRQVVRGVRYLHEQAALVHGDLKLENVLVDTAGACRIADFGLARPVSHAQAPVRRQRSLLLAGSPASRVRAHHHGPAARRVSSPLPGDARAPQAVYALPPGSLPYAAPELLHVPVPDAPYVPDPAQDIWALGVILHALLTGRLPFWDTFEPRLTMKILKGFDTMPPHLGRGAELVLRGCLTFEPPRRWTIAAVDDVAWAVG</sequence>
<feature type="non-terminal residue" evidence="1">
    <location>
        <position position="331"/>
    </location>
</feature>
<dbReference type="Proteomes" id="UP000814128">
    <property type="component" value="Unassembled WGS sequence"/>
</dbReference>
<organism evidence="1 2">
    <name type="scientific">Vararia minispora EC-137</name>
    <dbReference type="NCBI Taxonomy" id="1314806"/>
    <lineage>
        <taxon>Eukaryota</taxon>
        <taxon>Fungi</taxon>
        <taxon>Dikarya</taxon>
        <taxon>Basidiomycota</taxon>
        <taxon>Agaricomycotina</taxon>
        <taxon>Agaricomycetes</taxon>
        <taxon>Russulales</taxon>
        <taxon>Lachnocladiaceae</taxon>
        <taxon>Vararia</taxon>
    </lineage>
</organism>
<keyword evidence="2" id="KW-1185">Reference proteome</keyword>
<reference evidence="1" key="2">
    <citation type="journal article" date="2022" name="New Phytol.">
        <title>Evolutionary transition to the ectomycorrhizal habit in the genomes of a hyperdiverse lineage of mushroom-forming fungi.</title>
        <authorList>
            <person name="Looney B."/>
            <person name="Miyauchi S."/>
            <person name="Morin E."/>
            <person name="Drula E."/>
            <person name="Courty P.E."/>
            <person name="Kohler A."/>
            <person name="Kuo A."/>
            <person name="LaButti K."/>
            <person name="Pangilinan J."/>
            <person name="Lipzen A."/>
            <person name="Riley R."/>
            <person name="Andreopoulos W."/>
            <person name="He G."/>
            <person name="Johnson J."/>
            <person name="Nolan M."/>
            <person name="Tritt A."/>
            <person name="Barry K.W."/>
            <person name="Grigoriev I.V."/>
            <person name="Nagy L.G."/>
            <person name="Hibbett D."/>
            <person name="Henrissat B."/>
            <person name="Matheny P.B."/>
            <person name="Labbe J."/>
            <person name="Martin F.M."/>
        </authorList>
    </citation>
    <scope>NUCLEOTIDE SEQUENCE</scope>
    <source>
        <strain evidence="1">EC-137</strain>
    </source>
</reference>
<gene>
    <name evidence="1" type="ORF">K488DRAFT_41412</name>
</gene>
<comment type="caution">
    <text evidence="1">The sequence shown here is derived from an EMBL/GenBank/DDBJ whole genome shotgun (WGS) entry which is preliminary data.</text>
</comment>
<evidence type="ECO:0000313" key="1">
    <source>
        <dbReference type="EMBL" id="KAI0036310.1"/>
    </source>
</evidence>
<proteinExistence type="predicted"/>
<reference evidence="1" key="1">
    <citation type="submission" date="2021-02" db="EMBL/GenBank/DDBJ databases">
        <authorList>
            <consortium name="DOE Joint Genome Institute"/>
            <person name="Ahrendt S."/>
            <person name="Looney B.P."/>
            <person name="Miyauchi S."/>
            <person name="Morin E."/>
            <person name="Drula E."/>
            <person name="Courty P.E."/>
            <person name="Chicoki N."/>
            <person name="Fauchery L."/>
            <person name="Kohler A."/>
            <person name="Kuo A."/>
            <person name="Labutti K."/>
            <person name="Pangilinan J."/>
            <person name="Lipzen A."/>
            <person name="Riley R."/>
            <person name="Andreopoulos W."/>
            <person name="He G."/>
            <person name="Johnson J."/>
            <person name="Barry K.W."/>
            <person name="Grigoriev I.V."/>
            <person name="Nagy L."/>
            <person name="Hibbett D."/>
            <person name="Henrissat B."/>
            <person name="Matheny P.B."/>
            <person name="Labbe J."/>
            <person name="Martin F."/>
        </authorList>
    </citation>
    <scope>NUCLEOTIDE SEQUENCE</scope>
    <source>
        <strain evidence="1">EC-137</strain>
    </source>
</reference>
<protein>
    <submittedName>
        <fullName evidence="1">Kinase-like domain-containing protein</fullName>
    </submittedName>
</protein>
<accession>A0ACB8QWX4</accession>